<dbReference type="Proteomes" id="UP000002630">
    <property type="component" value="Linkage Group LG13"/>
</dbReference>
<dbReference type="InParanoid" id="D7FJY8"/>
<dbReference type="EMBL" id="FN649738">
    <property type="protein sequence ID" value="CBJ49077.1"/>
    <property type="molecule type" value="Genomic_DNA"/>
</dbReference>
<keyword evidence="3" id="KW-1185">Reference proteome</keyword>
<organism evidence="2 3">
    <name type="scientific">Ectocarpus siliculosus</name>
    <name type="common">Brown alga</name>
    <name type="synonym">Conferva siliculosa</name>
    <dbReference type="NCBI Taxonomy" id="2880"/>
    <lineage>
        <taxon>Eukaryota</taxon>
        <taxon>Sar</taxon>
        <taxon>Stramenopiles</taxon>
        <taxon>Ochrophyta</taxon>
        <taxon>PX clade</taxon>
        <taxon>Phaeophyceae</taxon>
        <taxon>Ectocarpales</taxon>
        <taxon>Ectocarpaceae</taxon>
        <taxon>Ectocarpus</taxon>
    </lineage>
</organism>
<dbReference type="EMBL" id="FN647992">
    <property type="protein sequence ID" value="CBJ49077.1"/>
    <property type="molecule type" value="Genomic_DNA"/>
</dbReference>
<dbReference type="OrthoDB" id="10567675at2759"/>
<dbReference type="AlphaFoldDB" id="D7FJY8"/>
<feature type="compositionally biased region" description="Low complexity" evidence="1">
    <location>
        <begin position="270"/>
        <end position="288"/>
    </location>
</feature>
<gene>
    <name evidence="2" type="ORF">Esi_0139_0006</name>
</gene>
<protein>
    <submittedName>
        <fullName evidence="2">Uncharacterized protein</fullName>
    </submittedName>
</protein>
<evidence type="ECO:0000256" key="1">
    <source>
        <dbReference type="SAM" id="MobiDB-lite"/>
    </source>
</evidence>
<evidence type="ECO:0000313" key="2">
    <source>
        <dbReference type="EMBL" id="CBJ49077.1"/>
    </source>
</evidence>
<proteinExistence type="predicted"/>
<feature type="compositionally biased region" description="Basic and acidic residues" evidence="1">
    <location>
        <begin position="169"/>
        <end position="193"/>
    </location>
</feature>
<accession>D7FJY8</accession>
<reference evidence="2 3" key="1">
    <citation type="journal article" date="2010" name="Nature">
        <title>The Ectocarpus genome and the independent evolution of multicellularity in brown algae.</title>
        <authorList>
            <person name="Cock J.M."/>
            <person name="Sterck L."/>
            <person name="Rouze P."/>
            <person name="Scornet D."/>
            <person name="Allen A.E."/>
            <person name="Amoutzias G."/>
            <person name="Anthouard V."/>
            <person name="Artiguenave F."/>
            <person name="Aury J.M."/>
            <person name="Badger J.H."/>
            <person name="Beszteri B."/>
            <person name="Billiau K."/>
            <person name="Bonnet E."/>
            <person name="Bothwell J.H."/>
            <person name="Bowler C."/>
            <person name="Boyen C."/>
            <person name="Brownlee C."/>
            <person name="Carrano C.J."/>
            <person name="Charrier B."/>
            <person name="Cho G.Y."/>
            <person name="Coelho S.M."/>
            <person name="Collen J."/>
            <person name="Corre E."/>
            <person name="Da Silva C."/>
            <person name="Delage L."/>
            <person name="Delaroque N."/>
            <person name="Dittami S.M."/>
            <person name="Doulbeau S."/>
            <person name="Elias M."/>
            <person name="Farnham G."/>
            <person name="Gachon C.M."/>
            <person name="Gschloessl B."/>
            <person name="Heesch S."/>
            <person name="Jabbari K."/>
            <person name="Jubin C."/>
            <person name="Kawai H."/>
            <person name="Kimura K."/>
            <person name="Kloareg B."/>
            <person name="Kupper F.C."/>
            <person name="Lang D."/>
            <person name="Le Bail A."/>
            <person name="Leblanc C."/>
            <person name="Lerouge P."/>
            <person name="Lohr M."/>
            <person name="Lopez P.J."/>
            <person name="Martens C."/>
            <person name="Maumus F."/>
            <person name="Michel G."/>
            <person name="Miranda-Saavedra D."/>
            <person name="Morales J."/>
            <person name="Moreau H."/>
            <person name="Motomura T."/>
            <person name="Nagasato C."/>
            <person name="Napoli C.A."/>
            <person name="Nelson D.R."/>
            <person name="Nyvall-Collen P."/>
            <person name="Peters A.F."/>
            <person name="Pommier C."/>
            <person name="Potin P."/>
            <person name="Poulain J."/>
            <person name="Quesneville H."/>
            <person name="Read B."/>
            <person name="Rensing S.A."/>
            <person name="Ritter A."/>
            <person name="Rousvoal S."/>
            <person name="Samanta M."/>
            <person name="Samson G."/>
            <person name="Schroeder D.C."/>
            <person name="Segurens B."/>
            <person name="Strittmatter M."/>
            <person name="Tonon T."/>
            <person name="Tregear J.W."/>
            <person name="Valentin K."/>
            <person name="von Dassow P."/>
            <person name="Yamagishi T."/>
            <person name="Van de Peer Y."/>
            <person name="Wincker P."/>
        </authorList>
    </citation>
    <scope>NUCLEOTIDE SEQUENCE [LARGE SCALE GENOMIC DNA]</scope>
    <source>
        <strain evidence="3">Ec32 / CCAP1310/4</strain>
    </source>
</reference>
<feature type="compositionally biased region" description="Polar residues" evidence="1">
    <location>
        <begin position="203"/>
        <end position="214"/>
    </location>
</feature>
<name>D7FJY8_ECTSI</name>
<evidence type="ECO:0000313" key="3">
    <source>
        <dbReference type="Proteomes" id="UP000002630"/>
    </source>
</evidence>
<feature type="region of interest" description="Disordered" evidence="1">
    <location>
        <begin position="167"/>
        <end position="311"/>
    </location>
</feature>
<sequence>MPARKKMFVQIIKFFQEQKPSTLPEWVQKVKKRPSFPIAVEAVLYQQASSLGDYEDYTAVAPRLSRIIRSMNKEVLDAMAKADRTVHSNGGKDKQQAHNCQATLPAVPERGVLPMKEAGKPPKAQQAVRAAQTPEEKATVAAKAMGEAAAAAPAYAAAAAQAVAAVGSSKDEEGARKPMSRAERRAAERERVKGAAKAAKSARLQQHLAQQNLRKSNDPRRVEGQLLAAADNPPAGAQPVPPPDTKPAAATAAAGSRTSIPSEPAAAPGKAQIAQSARAAKAPAVTAAAKREVSQAPAEERGNRAAARAPAAVLEETVTETSSSRSSPGGEWTWPLLALDGGGGALKGKRTATAPLRGLAWIGRAAGPTAGNRAEPLPWGNWKRWREPEKWEKTVSAAITRAQVKVGFDVDTGRLRNESVRSDILSERLRSRYRRYWFAWLDY</sequence>
<feature type="compositionally biased region" description="Basic and acidic residues" evidence="1">
    <location>
        <begin position="289"/>
        <end position="303"/>
    </location>
</feature>